<dbReference type="HOGENOM" id="CLU_161930_0_0_0"/>
<accession>U7UXI8</accession>
<evidence type="ECO:0000259" key="1">
    <source>
        <dbReference type="SMART" id="SM00782"/>
    </source>
</evidence>
<keyword evidence="3" id="KW-1185">Reference proteome</keyword>
<evidence type="ECO:0000313" key="2">
    <source>
        <dbReference type="EMBL" id="ERT63163.1"/>
    </source>
</evidence>
<dbReference type="AlphaFoldDB" id="U7UXI8"/>
<name>U7UXI8_9FUSO</name>
<sequence>MAKGYDQHIERKNKVNSFGKELTRRAKSKCELCEATGVSLSVFEVPPVKEEPEVERCIFICDECKNKLERVKKAKENDFRFLTNSIWSEVDMVRALSIKLLTEMATKYSWAELVLDDLYIDESTEELIKTIELE</sequence>
<feature type="domain" description="PhnA protein N-terminal proteobacterial" evidence="1">
    <location>
        <begin position="21"/>
        <end position="69"/>
    </location>
</feature>
<gene>
    <name evidence="2" type="ORF">HMPREF0202_02933</name>
</gene>
<dbReference type="Proteomes" id="UP000017081">
    <property type="component" value="Unassembled WGS sequence"/>
</dbReference>
<comment type="caution">
    <text evidence="2">The sequence shown here is derived from an EMBL/GenBank/DDBJ whole genome shotgun (WGS) entry which is preliminary data.</text>
</comment>
<dbReference type="SMART" id="SM00782">
    <property type="entry name" value="PhnA_Zn_Ribbon"/>
    <property type="match status" value="1"/>
</dbReference>
<protein>
    <recommendedName>
        <fullName evidence="1">PhnA protein N-terminal proteobacterial domain-containing protein</fullName>
    </recommendedName>
</protein>
<reference evidence="2 3" key="1">
    <citation type="submission" date="2013-08" db="EMBL/GenBank/DDBJ databases">
        <authorList>
            <person name="Weinstock G."/>
            <person name="Sodergren E."/>
            <person name="Wylie T."/>
            <person name="Fulton L."/>
            <person name="Fulton R."/>
            <person name="Fronick C."/>
            <person name="O'Laughlin M."/>
            <person name="Godfrey J."/>
            <person name="Miner T."/>
            <person name="Herter B."/>
            <person name="Appelbaum E."/>
            <person name="Cordes M."/>
            <person name="Lek S."/>
            <person name="Wollam A."/>
            <person name="Pepin K.H."/>
            <person name="Palsikar V.B."/>
            <person name="Mitreva M."/>
            <person name="Wilson R.K."/>
        </authorList>
    </citation>
    <scope>NUCLEOTIDE SEQUENCE [LARGE SCALE GENOMIC DNA]</scope>
    <source>
        <strain evidence="2 3">ATCC BAA-474</strain>
    </source>
</reference>
<dbReference type="RefSeq" id="WP_023052450.1">
    <property type="nucleotide sequence ID" value="NZ_CP173060.2"/>
</dbReference>
<dbReference type="STRING" id="1319815.HMPREF0202_02933"/>
<organism evidence="2 3">
    <name type="scientific">Cetobacterium somerae ATCC BAA-474</name>
    <dbReference type="NCBI Taxonomy" id="1319815"/>
    <lineage>
        <taxon>Bacteria</taxon>
        <taxon>Fusobacteriati</taxon>
        <taxon>Fusobacteriota</taxon>
        <taxon>Fusobacteriia</taxon>
        <taxon>Fusobacteriales</taxon>
        <taxon>Fusobacteriaceae</taxon>
        <taxon>Cetobacterium</taxon>
    </lineage>
</organism>
<dbReference type="eggNOG" id="COG2824">
    <property type="taxonomic scope" value="Bacteria"/>
</dbReference>
<proteinExistence type="predicted"/>
<dbReference type="InterPro" id="IPR013991">
    <property type="entry name" value="PhnaA_N_proteobac"/>
</dbReference>
<dbReference type="EMBL" id="AXZF01000202">
    <property type="protein sequence ID" value="ERT63163.1"/>
    <property type="molecule type" value="Genomic_DNA"/>
</dbReference>
<evidence type="ECO:0000313" key="3">
    <source>
        <dbReference type="Proteomes" id="UP000017081"/>
    </source>
</evidence>